<evidence type="ECO:0000313" key="2">
    <source>
        <dbReference type="Proteomes" id="UP000682877"/>
    </source>
</evidence>
<sequence length="180" mass="20951">MPNIEKLALPVSWSLCNAMNSFRFAFSQWKNLKTLIMAHNDFFIWPYTFEFRVVGENCSNLNNLKIMGYLDNKDAVEIVRYLQSLKRLSLRCSSVNFKGVLLLIRGLGNLAILNLTHCQYFRCNSITINNVVQASTQKLDKLIICSKNDCKVCKDRPAMFGLDALYEKYWRNDEIKELEF</sequence>
<accession>A0A8S2ANV9</accession>
<dbReference type="InterPro" id="IPR032675">
    <property type="entry name" value="LRR_dom_sf"/>
</dbReference>
<evidence type="ECO:0000313" key="1">
    <source>
        <dbReference type="EMBL" id="CAE6133298.1"/>
    </source>
</evidence>
<dbReference type="AlphaFoldDB" id="A0A8S2ANV9"/>
<dbReference type="SUPFAM" id="SSF52047">
    <property type="entry name" value="RNI-like"/>
    <property type="match status" value="1"/>
</dbReference>
<gene>
    <name evidence="1" type="ORF">AARE701A_LOCUS16710</name>
</gene>
<proteinExistence type="predicted"/>
<name>A0A8S2ANV9_ARAAE</name>
<dbReference type="Gene3D" id="3.80.10.10">
    <property type="entry name" value="Ribonuclease Inhibitor"/>
    <property type="match status" value="1"/>
</dbReference>
<organism evidence="1 2">
    <name type="scientific">Arabidopsis arenosa</name>
    <name type="common">Sand rock-cress</name>
    <name type="synonym">Cardaminopsis arenosa</name>
    <dbReference type="NCBI Taxonomy" id="38785"/>
    <lineage>
        <taxon>Eukaryota</taxon>
        <taxon>Viridiplantae</taxon>
        <taxon>Streptophyta</taxon>
        <taxon>Embryophyta</taxon>
        <taxon>Tracheophyta</taxon>
        <taxon>Spermatophyta</taxon>
        <taxon>Magnoliopsida</taxon>
        <taxon>eudicotyledons</taxon>
        <taxon>Gunneridae</taxon>
        <taxon>Pentapetalae</taxon>
        <taxon>rosids</taxon>
        <taxon>malvids</taxon>
        <taxon>Brassicales</taxon>
        <taxon>Brassicaceae</taxon>
        <taxon>Camelineae</taxon>
        <taxon>Arabidopsis</taxon>
    </lineage>
</organism>
<dbReference type="Proteomes" id="UP000682877">
    <property type="component" value="Chromosome 6"/>
</dbReference>
<protein>
    <submittedName>
        <fullName evidence="1">Uncharacterized protein</fullName>
    </submittedName>
</protein>
<dbReference type="EMBL" id="LR999456">
    <property type="protein sequence ID" value="CAE6133298.1"/>
    <property type="molecule type" value="Genomic_DNA"/>
</dbReference>
<reference evidence="1" key="1">
    <citation type="submission" date="2021-01" db="EMBL/GenBank/DDBJ databases">
        <authorList>
            <person name="Bezrukov I."/>
        </authorList>
    </citation>
    <scope>NUCLEOTIDE SEQUENCE</scope>
</reference>
<keyword evidence="2" id="KW-1185">Reference proteome</keyword>